<gene>
    <name evidence="3" type="ORF">ACFQPE_08695</name>
</gene>
<dbReference type="GeneID" id="79316477"/>
<dbReference type="RefSeq" id="WP_276303869.1">
    <property type="nucleotide sequence ID" value="NZ_CP119992.1"/>
</dbReference>
<dbReference type="EMBL" id="JBHTBF010000002">
    <property type="protein sequence ID" value="MFC7316870.1"/>
    <property type="molecule type" value="Genomic_DNA"/>
</dbReference>
<name>A0ABD6A8X5_9EURY</name>
<evidence type="ECO:0000313" key="3">
    <source>
        <dbReference type="EMBL" id="MFC7316870.1"/>
    </source>
</evidence>
<feature type="transmembrane region" description="Helical" evidence="2">
    <location>
        <begin position="45"/>
        <end position="65"/>
    </location>
</feature>
<evidence type="ECO:0000256" key="1">
    <source>
        <dbReference type="SAM" id="MobiDB-lite"/>
    </source>
</evidence>
<dbReference type="AlphaFoldDB" id="A0ABD6A8X5"/>
<feature type="transmembrane region" description="Helical" evidence="2">
    <location>
        <begin position="77"/>
        <end position="98"/>
    </location>
</feature>
<organism evidence="3 4">
    <name type="scientific">Halomarina halobia</name>
    <dbReference type="NCBI Taxonomy" id="3033386"/>
    <lineage>
        <taxon>Archaea</taxon>
        <taxon>Methanobacteriati</taxon>
        <taxon>Methanobacteriota</taxon>
        <taxon>Stenosarchaea group</taxon>
        <taxon>Halobacteria</taxon>
        <taxon>Halobacteriales</taxon>
        <taxon>Natronomonadaceae</taxon>
        <taxon>Halomarina</taxon>
    </lineage>
</organism>
<keyword evidence="2" id="KW-0472">Membrane</keyword>
<sequence length="254" mass="27222">MTSDADCNDSFFEDEEISKLALEEARRTVDDQIQTLTDIDSKAIAILRLDGVLLGLILTGLSIIARTDQVGFDIVANTYTIFGAVALLLSIASGALTYNASDYRAGISAADVVDLVEVEYTLEGVHQGLALGYAEFIEKNFRTNITNALGITLTIYLTVAALAFFVLGVVEAAVGVGILTDGAVAIGLLLLAKWSGMLTQFRRYWTEVRQYDPDAADETESHGVGDDERDHDSENGSDTNKDPTAAGVNVSDSE</sequence>
<keyword evidence="2" id="KW-0812">Transmembrane</keyword>
<evidence type="ECO:0000313" key="4">
    <source>
        <dbReference type="Proteomes" id="UP001596547"/>
    </source>
</evidence>
<proteinExistence type="predicted"/>
<evidence type="ECO:0000256" key="2">
    <source>
        <dbReference type="SAM" id="Phobius"/>
    </source>
</evidence>
<feature type="transmembrane region" description="Helical" evidence="2">
    <location>
        <begin position="173"/>
        <end position="192"/>
    </location>
</feature>
<feature type="transmembrane region" description="Helical" evidence="2">
    <location>
        <begin position="148"/>
        <end position="167"/>
    </location>
</feature>
<dbReference type="Proteomes" id="UP001596547">
    <property type="component" value="Unassembled WGS sequence"/>
</dbReference>
<comment type="caution">
    <text evidence="3">The sequence shown here is derived from an EMBL/GenBank/DDBJ whole genome shotgun (WGS) entry which is preliminary data.</text>
</comment>
<feature type="region of interest" description="Disordered" evidence="1">
    <location>
        <begin position="215"/>
        <end position="254"/>
    </location>
</feature>
<accession>A0ABD6A8X5</accession>
<reference evidence="3 4" key="1">
    <citation type="journal article" date="2019" name="Int. J. Syst. Evol. Microbiol.">
        <title>The Global Catalogue of Microorganisms (GCM) 10K type strain sequencing project: providing services to taxonomists for standard genome sequencing and annotation.</title>
        <authorList>
            <consortium name="The Broad Institute Genomics Platform"/>
            <consortium name="The Broad Institute Genome Sequencing Center for Infectious Disease"/>
            <person name="Wu L."/>
            <person name="Ma J."/>
        </authorList>
    </citation>
    <scope>NUCLEOTIDE SEQUENCE [LARGE SCALE GENOMIC DNA]</scope>
    <source>
        <strain evidence="3 4">PSR21</strain>
    </source>
</reference>
<feature type="compositionally biased region" description="Basic and acidic residues" evidence="1">
    <location>
        <begin position="219"/>
        <end position="234"/>
    </location>
</feature>
<keyword evidence="4" id="KW-1185">Reference proteome</keyword>
<keyword evidence="2" id="KW-1133">Transmembrane helix</keyword>
<protein>
    <submittedName>
        <fullName evidence="3">Uncharacterized protein</fullName>
    </submittedName>
</protein>